<dbReference type="AlphaFoldDB" id="A0AAV7DZJ2"/>
<keyword evidence="7" id="KW-0539">Nucleus</keyword>
<keyword evidence="5" id="KW-0805">Transcription regulation</keyword>
<evidence type="ECO:0000259" key="10">
    <source>
        <dbReference type="PROSITE" id="PS50157"/>
    </source>
</evidence>
<dbReference type="PANTHER" id="PTHR45801:SF117">
    <property type="entry name" value="OS07G0417400 PROTEIN"/>
    <property type="match status" value="1"/>
</dbReference>
<dbReference type="GO" id="GO:0008270">
    <property type="term" value="F:zinc ion binding"/>
    <property type="evidence" value="ECO:0007669"/>
    <property type="project" value="UniProtKB-KW"/>
</dbReference>
<evidence type="ECO:0000256" key="5">
    <source>
        <dbReference type="ARBA" id="ARBA00023015"/>
    </source>
</evidence>
<feature type="domain" description="C2H2-type" evidence="10">
    <location>
        <begin position="153"/>
        <end position="180"/>
    </location>
</feature>
<feature type="region of interest" description="Disordered" evidence="9">
    <location>
        <begin position="126"/>
        <end position="146"/>
    </location>
</feature>
<keyword evidence="3 8" id="KW-0863">Zinc-finger</keyword>
<organism evidence="11 12">
    <name type="scientific">Aristolochia fimbriata</name>
    <name type="common">White veined hardy Dutchman's pipe vine</name>
    <dbReference type="NCBI Taxonomy" id="158543"/>
    <lineage>
        <taxon>Eukaryota</taxon>
        <taxon>Viridiplantae</taxon>
        <taxon>Streptophyta</taxon>
        <taxon>Embryophyta</taxon>
        <taxon>Tracheophyta</taxon>
        <taxon>Spermatophyta</taxon>
        <taxon>Magnoliopsida</taxon>
        <taxon>Magnoliidae</taxon>
        <taxon>Piperales</taxon>
        <taxon>Aristolochiaceae</taxon>
        <taxon>Aristolochia</taxon>
    </lineage>
</organism>
<dbReference type="GO" id="GO:0005634">
    <property type="term" value="C:nucleus"/>
    <property type="evidence" value="ECO:0007669"/>
    <property type="project" value="UniProtKB-SubCell"/>
</dbReference>
<evidence type="ECO:0000256" key="1">
    <source>
        <dbReference type="ARBA" id="ARBA00004123"/>
    </source>
</evidence>
<dbReference type="PANTHER" id="PTHR45801">
    <property type="entry name" value="OS07G0101800 PROTEIN"/>
    <property type="match status" value="1"/>
</dbReference>
<dbReference type="PROSITE" id="PS50157">
    <property type="entry name" value="ZINC_FINGER_C2H2_2"/>
    <property type="match status" value="1"/>
</dbReference>
<keyword evidence="2" id="KW-0479">Metal-binding</keyword>
<evidence type="ECO:0000256" key="2">
    <source>
        <dbReference type="ARBA" id="ARBA00022723"/>
    </source>
</evidence>
<evidence type="ECO:0000313" key="12">
    <source>
        <dbReference type="Proteomes" id="UP000825729"/>
    </source>
</evidence>
<evidence type="ECO:0000256" key="9">
    <source>
        <dbReference type="SAM" id="MobiDB-lite"/>
    </source>
</evidence>
<evidence type="ECO:0000256" key="3">
    <source>
        <dbReference type="ARBA" id="ARBA00022771"/>
    </source>
</evidence>
<sequence>MFKHVSTRFFGEVPQTRVHGEYPCRWGLPDTFPSSSLYIFKNKRTLIFSPIPLSFYVISLPSPSLPPLLDFWVYLPLGPERGRRPAGARNCMIRADHSALRADQGRRRRKKKLELVEIVIMEGSLQRDEPKSASSEENESETVNEDAGVGRSYECMFCKRGFSTAQALGGHMNIHRRDRARIRHQPVMTPSASAPERQEEVLSSHFHGHLPFGASVSEGLRSTTTTSISTTTSGYHMYHLMPPAGSGHRETLLREDPFQVRNPQPLSLFGEDLQLGPSSPVRAARLWHREEVIRRQDGEDGELDLELRLGHEP</sequence>
<name>A0AAV7DZJ2_ARIFI</name>
<comment type="subcellular location">
    <subcellularLocation>
        <location evidence="1">Nucleus</location>
    </subcellularLocation>
</comment>
<keyword evidence="6" id="KW-0804">Transcription</keyword>
<comment type="caution">
    <text evidence="11">The sequence shown here is derived from an EMBL/GenBank/DDBJ whole genome shotgun (WGS) entry which is preliminary data.</text>
</comment>
<dbReference type="InterPro" id="IPR013087">
    <property type="entry name" value="Znf_C2H2_type"/>
</dbReference>
<accession>A0AAV7DZJ2</accession>
<dbReference type="EMBL" id="JAINDJ010000007">
    <property type="protein sequence ID" value="KAG9441444.1"/>
    <property type="molecule type" value="Genomic_DNA"/>
</dbReference>
<evidence type="ECO:0000256" key="6">
    <source>
        <dbReference type="ARBA" id="ARBA00023163"/>
    </source>
</evidence>
<evidence type="ECO:0000313" key="11">
    <source>
        <dbReference type="EMBL" id="KAG9441444.1"/>
    </source>
</evidence>
<dbReference type="InterPro" id="IPR036236">
    <property type="entry name" value="Znf_C2H2_sf"/>
</dbReference>
<protein>
    <recommendedName>
        <fullName evidence="10">C2H2-type domain-containing protein</fullName>
    </recommendedName>
</protein>
<dbReference type="PROSITE" id="PS00028">
    <property type="entry name" value="ZINC_FINGER_C2H2_1"/>
    <property type="match status" value="1"/>
</dbReference>
<evidence type="ECO:0000256" key="4">
    <source>
        <dbReference type="ARBA" id="ARBA00022833"/>
    </source>
</evidence>
<keyword evidence="12" id="KW-1185">Reference proteome</keyword>
<dbReference type="InterPro" id="IPR052426">
    <property type="entry name" value="Plant_dev_regulator"/>
</dbReference>
<proteinExistence type="predicted"/>
<evidence type="ECO:0000256" key="7">
    <source>
        <dbReference type="ARBA" id="ARBA00023242"/>
    </source>
</evidence>
<dbReference type="Pfam" id="PF13912">
    <property type="entry name" value="zf-C2H2_6"/>
    <property type="match status" value="1"/>
</dbReference>
<reference evidence="11 12" key="1">
    <citation type="submission" date="2021-07" db="EMBL/GenBank/DDBJ databases">
        <title>The Aristolochia fimbriata genome: insights into angiosperm evolution, floral development and chemical biosynthesis.</title>
        <authorList>
            <person name="Jiao Y."/>
        </authorList>
    </citation>
    <scope>NUCLEOTIDE SEQUENCE [LARGE SCALE GENOMIC DNA]</scope>
    <source>
        <strain evidence="11">IBCAS-2021</strain>
        <tissue evidence="11">Leaf</tissue>
    </source>
</reference>
<keyword evidence="4" id="KW-0862">Zinc</keyword>
<gene>
    <name evidence="11" type="ORF">H6P81_017298</name>
</gene>
<dbReference type="SUPFAM" id="SSF57667">
    <property type="entry name" value="beta-beta-alpha zinc fingers"/>
    <property type="match status" value="1"/>
</dbReference>
<dbReference type="Gene3D" id="3.30.160.60">
    <property type="entry name" value="Classic Zinc Finger"/>
    <property type="match status" value="1"/>
</dbReference>
<dbReference type="Proteomes" id="UP000825729">
    <property type="component" value="Unassembled WGS sequence"/>
</dbReference>
<evidence type="ECO:0000256" key="8">
    <source>
        <dbReference type="PROSITE-ProRule" id="PRU00042"/>
    </source>
</evidence>